<name>A0A9W5KQU2_BACCE</name>
<dbReference type="PANTHER" id="PTHR36832">
    <property type="entry name" value="SLR1174 PROTEIN-RELATED"/>
    <property type="match status" value="1"/>
</dbReference>
<accession>A0A9W5KQU2</accession>
<dbReference type="AlphaFoldDB" id="A0A9W5KQU2"/>
<keyword evidence="1" id="KW-0812">Transmembrane</keyword>
<keyword evidence="1" id="KW-0472">Membrane</keyword>
<keyword evidence="1" id="KW-1133">Transmembrane helix</keyword>
<feature type="transmembrane region" description="Helical" evidence="1">
    <location>
        <begin position="228"/>
        <end position="251"/>
    </location>
</feature>
<dbReference type="RefSeq" id="WP_000793377.1">
    <property type="nucleotide sequence ID" value="NZ_JH791887.1"/>
</dbReference>
<organism evidence="2 3">
    <name type="scientific">Bacillus cereus VD154</name>
    <dbReference type="NCBI Taxonomy" id="1053238"/>
    <lineage>
        <taxon>Bacteria</taxon>
        <taxon>Bacillati</taxon>
        <taxon>Bacillota</taxon>
        <taxon>Bacilli</taxon>
        <taxon>Bacillales</taxon>
        <taxon>Bacillaceae</taxon>
        <taxon>Bacillus</taxon>
        <taxon>Bacillus cereus group</taxon>
    </lineage>
</organism>
<dbReference type="PANTHER" id="PTHR36832:SF1">
    <property type="entry name" value="SLR1174 PROTEIN"/>
    <property type="match status" value="1"/>
</dbReference>
<dbReference type="Proteomes" id="UP000006967">
    <property type="component" value="Unassembled WGS sequence"/>
</dbReference>
<feature type="transmembrane region" description="Helical" evidence="1">
    <location>
        <begin position="61"/>
        <end position="82"/>
    </location>
</feature>
<dbReference type="EMBL" id="AHFG01000101">
    <property type="protein sequence ID" value="EJR60970.1"/>
    <property type="molecule type" value="Genomic_DNA"/>
</dbReference>
<sequence>MKNLLKYFSVFLTSIKSNLAYVGEMFYGTTFMLIIMYIFINLWKVAFTARSGNLGMGYAETVWYLLIAQAIVLSLNSVYLTISEEVQSGSLAYTINRPYNYISYHFFNGLGESILRFIINLCTGAVLVLCLVGPIPIELINILPLSIVIFLSFLLNYCLTALIGFSAFFTEDAAGIAFIYQKFLFILGGVLIPLDFFPGILQKITNYLPFSFITFAPSKLFVHFNISHFYQILCGQIIWICLFLILLKIVFKMGIRRLTINGG</sequence>
<feature type="transmembrane region" description="Helical" evidence="1">
    <location>
        <begin position="175"/>
        <end position="197"/>
    </location>
</feature>
<evidence type="ECO:0000313" key="2">
    <source>
        <dbReference type="EMBL" id="EJR60970.1"/>
    </source>
</evidence>
<protein>
    <recommendedName>
        <fullName evidence="4">ABC transporter permease</fullName>
    </recommendedName>
</protein>
<comment type="caution">
    <text evidence="2">The sequence shown here is derived from an EMBL/GenBank/DDBJ whole genome shotgun (WGS) entry which is preliminary data.</text>
</comment>
<evidence type="ECO:0000256" key="1">
    <source>
        <dbReference type="SAM" id="Phobius"/>
    </source>
</evidence>
<evidence type="ECO:0008006" key="4">
    <source>
        <dbReference type="Google" id="ProtNLM"/>
    </source>
</evidence>
<feature type="transmembrane region" description="Helical" evidence="1">
    <location>
        <begin position="147"/>
        <end position="169"/>
    </location>
</feature>
<reference evidence="2 3" key="1">
    <citation type="submission" date="2012-04" db="EMBL/GenBank/DDBJ databases">
        <title>The Genome Sequence of Bacillus cereus VD154.</title>
        <authorList>
            <consortium name="The Broad Institute Genome Sequencing Platform"/>
            <consortium name="The Broad Institute Genome Sequencing Center for Infectious Disease"/>
            <person name="Feldgarden M."/>
            <person name="Van der Auwera G.A."/>
            <person name="Mahillon J."/>
            <person name="Duprez V."/>
            <person name="Timmery S."/>
            <person name="Mattelet C."/>
            <person name="Dierick K."/>
            <person name="Sun M."/>
            <person name="Yu Z."/>
            <person name="Zhu L."/>
            <person name="Hu X."/>
            <person name="Shank E.B."/>
            <person name="Swiecicka I."/>
            <person name="Hansen B.M."/>
            <person name="Andrup L."/>
            <person name="Young S.K."/>
            <person name="Zeng Q."/>
            <person name="Gargeya S."/>
            <person name="Fitzgerald M."/>
            <person name="Haas B."/>
            <person name="Abouelleil A."/>
            <person name="Alvarado L."/>
            <person name="Arachchi H.M."/>
            <person name="Berlin A."/>
            <person name="Chapman S.B."/>
            <person name="Goldberg J."/>
            <person name="Griggs A."/>
            <person name="Gujja S."/>
            <person name="Hansen M."/>
            <person name="Howarth C."/>
            <person name="Imamovic A."/>
            <person name="Larimer J."/>
            <person name="McCowen C."/>
            <person name="Montmayeur A."/>
            <person name="Murphy C."/>
            <person name="Neiman D."/>
            <person name="Pearson M."/>
            <person name="Priest M."/>
            <person name="Roberts A."/>
            <person name="Saif S."/>
            <person name="Shea T."/>
            <person name="Sisk P."/>
            <person name="Sykes S."/>
            <person name="Wortman J."/>
            <person name="Nusbaum C."/>
            <person name="Birren B."/>
        </authorList>
    </citation>
    <scope>NUCLEOTIDE SEQUENCE [LARGE SCALE GENOMIC DNA]</scope>
    <source>
        <strain evidence="2 3">VD154</strain>
    </source>
</reference>
<proteinExistence type="predicted"/>
<dbReference type="Pfam" id="PF06182">
    <property type="entry name" value="ABC2_membrane_6"/>
    <property type="match status" value="1"/>
</dbReference>
<evidence type="ECO:0000313" key="3">
    <source>
        <dbReference type="Proteomes" id="UP000006967"/>
    </source>
</evidence>
<gene>
    <name evidence="2" type="ORF">IK5_06118</name>
</gene>
<feature type="transmembrane region" description="Helical" evidence="1">
    <location>
        <begin position="114"/>
        <end position="135"/>
    </location>
</feature>
<feature type="transmembrane region" description="Helical" evidence="1">
    <location>
        <begin position="20"/>
        <end position="40"/>
    </location>
</feature>
<dbReference type="InterPro" id="IPR010390">
    <property type="entry name" value="ABC-2_transporter-like"/>
</dbReference>